<dbReference type="RefSeq" id="WP_284153055.1">
    <property type="nucleotide sequence ID" value="NZ_AP025516.1"/>
</dbReference>
<gene>
    <name evidence="2" type="ORF">DPPLL_02990</name>
</gene>
<reference evidence="2 3" key="1">
    <citation type="submission" date="2022-01" db="EMBL/GenBank/DDBJ databases">
        <title>Desulfofustis limnae sp. nov., a novel mesophilic sulfate-reducing bacterium isolated from marsh soil.</title>
        <authorList>
            <person name="Watanabe M."/>
            <person name="Takahashi A."/>
            <person name="Kojima H."/>
            <person name="Fukui M."/>
        </authorList>
    </citation>
    <scope>NUCLEOTIDE SEQUENCE [LARGE SCALE GENOMIC DNA]</scope>
    <source>
        <strain evidence="2 3">PPLL</strain>
    </source>
</reference>
<dbReference type="Pfam" id="PF04233">
    <property type="entry name" value="Phage_Mu_F"/>
    <property type="match status" value="1"/>
</dbReference>
<accession>A0ABN6M3R9</accession>
<evidence type="ECO:0000259" key="1">
    <source>
        <dbReference type="Pfam" id="PF04233"/>
    </source>
</evidence>
<name>A0ABN6M3R9_9BACT</name>
<feature type="domain" description="Phage head morphogenesis" evidence="1">
    <location>
        <begin position="54"/>
        <end position="167"/>
    </location>
</feature>
<sequence>MTLTLEPLPAREAIAFWRDKVPMGAGAFAALSAEEKLHAFAVSGIAKGDELDSVYQALQRAIDDGISYGEFKKQCADIFARRGWTGKRDWRVQNIFRTNIQTAYNVGRWQRQQQSARSFPYLMYNAVNDSRTRPTHRALDGKVFPAGHPFWDTWYPPNGFRCRCSTISLTEGQVKRRGLRVETEDPTNTPTLIPHPVTGEKIHLQQLLPDPGFAGNPGKSRAAALLKTLAQRAEQWTDAVAAPVLGGLLAGEGFALWYREPTGVWPVAKLNSTQAAAMTAPARTVLLPAETAARLRRNHPELTSTDFLLVQRALDQGQRRDTEAGSIFTLEAGDAVVTVTLTAGADGLRIVGLEKRSLSEPGS</sequence>
<dbReference type="InterPro" id="IPR006528">
    <property type="entry name" value="Phage_head_morphogenesis_dom"/>
</dbReference>
<dbReference type="NCBIfam" id="TIGR01641">
    <property type="entry name" value="phageSPP1_gp7"/>
    <property type="match status" value="1"/>
</dbReference>
<organism evidence="2 3">
    <name type="scientific">Desulfofustis limnaeus</name>
    <dbReference type="NCBI Taxonomy" id="2740163"/>
    <lineage>
        <taxon>Bacteria</taxon>
        <taxon>Pseudomonadati</taxon>
        <taxon>Thermodesulfobacteriota</taxon>
        <taxon>Desulfobulbia</taxon>
        <taxon>Desulfobulbales</taxon>
        <taxon>Desulfocapsaceae</taxon>
        <taxon>Desulfofustis</taxon>
    </lineage>
</organism>
<protein>
    <recommendedName>
        <fullName evidence="1">Phage head morphogenesis domain-containing protein</fullName>
    </recommendedName>
</protein>
<evidence type="ECO:0000313" key="3">
    <source>
        <dbReference type="Proteomes" id="UP000830055"/>
    </source>
</evidence>
<dbReference type="Proteomes" id="UP000830055">
    <property type="component" value="Chromosome"/>
</dbReference>
<evidence type="ECO:0000313" key="2">
    <source>
        <dbReference type="EMBL" id="BDD85934.1"/>
    </source>
</evidence>
<proteinExistence type="predicted"/>
<keyword evidence="3" id="KW-1185">Reference proteome</keyword>
<dbReference type="EMBL" id="AP025516">
    <property type="protein sequence ID" value="BDD85934.1"/>
    <property type="molecule type" value="Genomic_DNA"/>
</dbReference>